<organism evidence="7 8">
    <name type="scientific">Microvenator marinus</name>
    <dbReference type="NCBI Taxonomy" id="2600177"/>
    <lineage>
        <taxon>Bacteria</taxon>
        <taxon>Deltaproteobacteria</taxon>
        <taxon>Bradymonadales</taxon>
        <taxon>Microvenatoraceae</taxon>
        <taxon>Microvenator</taxon>
    </lineage>
</organism>
<sequence length="288" mass="32207">MLPKVVVVTGLSGSGKSTVVKALEDLGFFCIDNLPVPLFPKVLELTHQNKSGPGIQNFAFVVDTRERTFLHEAEPMIAQLRAEGMKVEVLFLDTDDERLIQRYSETRRPHPLSEGGTVRDGIKRERELLMGLRDQADLVIDTSAHTVHTLKALVGEHFGEKSVIGLQITVLSFGFKYGLPPECDLVFDVRFLPNPYFVEGMREKTGLQTDVRDYVLGAPETATVLQLLRQVGETLLPLYEREGKAYLTVGIGCTGGKHRSVALTEAIAARWRGRGWNVQTRHRDVERK</sequence>
<dbReference type="AlphaFoldDB" id="A0A5B8XXJ6"/>
<dbReference type="PANTHER" id="PTHR30448:SF0">
    <property type="entry name" value="RNASE ADAPTER PROTEIN RAPZ"/>
    <property type="match status" value="1"/>
</dbReference>
<dbReference type="GO" id="GO:0005524">
    <property type="term" value="F:ATP binding"/>
    <property type="evidence" value="ECO:0007669"/>
    <property type="project" value="UniProtKB-UniRule"/>
</dbReference>
<evidence type="ECO:0000256" key="4">
    <source>
        <dbReference type="HAMAP-Rule" id="MF_00636"/>
    </source>
</evidence>
<dbReference type="PANTHER" id="PTHR30448">
    <property type="entry name" value="RNASE ADAPTER PROTEIN RAPZ"/>
    <property type="match status" value="1"/>
</dbReference>
<reference evidence="7 8" key="1">
    <citation type="submission" date="2019-08" db="EMBL/GenBank/DDBJ databases">
        <authorList>
            <person name="Liang Q."/>
        </authorList>
    </citation>
    <scope>NUCLEOTIDE SEQUENCE [LARGE SCALE GENOMIC DNA]</scope>
    <source>
        <strain evidence="7 8">V1718</strain>
    </source>
</reference>
<keyword evidence="3 4" id="KW-0342">GTP-binding</keyword>
<dbReference type="InterPro" id="IPR053930">
    <property type="entry name" value="RapZ-like_N"/>
</dbReference>
<keyword evidence="1 4" id="KW-0547">Nucleotide-binding</keyword>
<evidence type="ECO:0000256" key="3">
    <source>
        <dbReference type="ARBA" id="ARBA00023134"/>
    </source>
</evidence>
<dbReference type="Pfam" id="PF03668">
    <property type="entry name" value="RapZ-like_N"/>
    <property type="match status" value="1"/>
</dbReference>
<protein>
    <submittedName>
        <fullName evidence="7">RNase adapter RapZ</fullName>
    </submittedName>
</protein>
<feature type="domain" description="RapZ C-terminal" evidence="6">
    <location>
        <begin position="166"/>
        <end position="286"/>
    </location>
</feature>
<dbReference type="Gene3D" id="3.40.50.300">
    <property type="entry name" value="P-loop containing nucleotide triphosphate hydrolases"/>
    <property type="match status" value="2"/>
</dbReference>
<evidence type="ECO:0000256" key="1">
    <source>
        <dbReference type="ARBA" id="ARBA00022741"/>
    </source>
</evidence>
<dbReference type="Proteomes" id="UP000321595">
    <property type="component" value="Chromosome"/>
</dbReference>
<feature type="binding site" evidence="4">
    <location>
        <begin position="10"/>
        <end position="17"/>
    </location>
    <ligand>
        <name>ATP</name>
        <dbReference type="ChEBI" id="CHEBI:30616"/>
    </ligand>
</feature>
<evidence type="ECO:0000259" key="6">
    <source>
        <dbReference type="Pfam" id="PF22740"/>
    </source>
</evidence>
<name>A0A5B8XXJ6_9DELT</name>
<keyword evidence="8" id="KW-1185">Reference proteome</keyword>
<dbReference type="PIRSF" id="PIRSF005052">
    <property type="entry name" value="P-loopkin"/>
    <property type="match status" value="1"/>
</dbReference>
<gene>
    <name evidence="7" type="primary">rapZ</name>
    <name evidence="7" type="ORF">FRD01_16835</name>
</gene>
<dbReference type="InterPro" id="IPR053931">
    <property type="entry name" value="RapZ_C"/>
</dbReference>
<evidence type="ECO:0000259" key="5">
    <source>
        <dbReference type="Pfam" id="PF03668"/>
    </source>
</evidence>
<dbReference type="OrthoDB" id="9784461at2"/>
<dbReference type="NCBIfam" id="NF003828">
    <property type="entry name" value="PRK05416.1"/>
    <property type="match status" value="1"/>
</dbReference>
<feature type="binding site" evidence="4">
    <location>
        <begin position="63"/>
        <end position="66"/>
    </location>
    <ligand>
        <name>GTP</name>
        <dbReference type="ChEBI" id="CHEBI:37565"/>
    </ligand>
</feature>
<dbReference type="SUPFAM" id="SSF52540">
    <property type="entry name" value="P-loop containing nucleoside triphosphate hydrolases"/>
    <property type="match status" value="1"/>
</dbReference>
<dbReference type="HAMAP" id="MF_00636">
    <property type="entry name" value="RapZ_like"/>
    <property type="match status" value="1"/>
</dbReference>
<dbReference type="GO" id="GO:0005525">
    <property type="term" value="F:GTP binding"/>
    <property type="evidence" value="ECO:0007669"/>
    <property type="project" value="UniProtKB-UniRule"/>
</dbReference>
<keyword evidence="2 4" id="KW-0067">ATP-binding</keyword>
<accession>A0A5B8XXJ6</accession>
<dbReference type="KEGG" id="bbae:FRD01_16835"/>
<evidence type="ECO:0000256" key="2">
    <source>
        <dbReference type="ARBA" id="ARBA00022840"/>
    </source>
</evidence>
<feature type="domain" description="RapZ-like N-terminal" evidence="5">
    <location>
        <begin position="4"/>
        <end position="160"/>
    </location>
</feature>
<evidence type="ECO:0000313" key="7">
    <source>
        <dbReference type="EMBL" id="QED30355.1"/>
    </source>
</evidence>
<proteinExistence type="inferred from homology"/>
<dbReference type="InterPro" id="IPR027417">
    <property type="entry name" value="P-loop_NTPase"/>
</dbReference>
<evidence type="ECO:0000313" key="8">
    <source>
        <dbReference type="Proteomes" id="UP000321595"/>
    </source>
</evidence>
<dbReference type="Pfam" id="PF22740">
    <property type="entry name" value="PapZ_C"/>
    <property type="match status" value="1"/>
</dbReference>
<dbReference type="InterPro" id="IPR005337">
    <property type="entry name" value="RapZ-like"/>
</dbReference>
<dbReference type="EMBL" id="CP042467">
    <property type="protein sequence ID" value="QED30355.1"/>
    <property type="molecule type" value="Genomic_DNA"/>
</dbReference>